<evidence type="ECO:0000259" key="2">
    <source>
        <dbReference type="PROSITE" id="PS51272"/>
    </source>
</evidence>
<proteinExistence type="predicted"/>
<accession>A0A1H3RTN0</accession>
<dbReference type="PROSITE" id="PS51272">
    <property type="entry name" value="SLH"/>
    <property type="match status" value="1"/>
</dbReference>
<keyword evidence="4" id="KW-1185">Reference proteome</keyword>
<dbReference type="InterPro" id="IPR001119">
    <property type="entry name" value="SLH_dom"/>
</dbReference>
<sequence length="364" mass="40724">MKKLMGILIIGLILCLSLGVYAMDFNDLPKNHWAYESVQWAVEVGLVKGYTDGTYRPKNEITEQEFVSILARFTYKGDLTQLESPSGSHWAEGYYNYLSEYGLTLKGYNDLKMRNITLNRGDIARLVAQKNGFNLTERQAIYYMYENDISNGLLSGELTFESYGADKAVNREQIPAFFKRLAEKGHTKFMGKTSEVVGNEIGGIVGVPQDKTEITDKMFDDLAKEKGITNPTKPSGTLSGKIANGDFSGGKSIADKHGLKFAGFDSGFELKNKDDNKTIFAYDQGSREGLFLISMANYDKQMLTDTLKLTGKFSDNEITKVIEIIDKEHFKNKVPQFYEISKDKLVEPSGGITGKLRLQFGVNN</sequence>
<name>A0A1H3RTN0_9FIRM</name>
<organism evidence="3 4">
    <name type="scientific">Proteiniborus ethanoligenes</name>
    <dbReference type="NCBI Taxonomy" id="415015"/>
    <lineage>
        <taxon>Bacteria</taxon>
        <taxon>Bacillati</taxon>
        <taxon>Bacillota</taxon>
        <taxon>Clostridia</taxon>
        <taxon>Eubacteriales</taxon>
        <taxon>Proteiniborus</taxon>
    </lineage>
</organism>
<evidence type="ECO:0000313" key="3">
    <source>
        <dbReference type="EMBL" id="SDZ29023.1"/>
    </source>
</evidence>
<protein>
    <submittedName>
        <fullName evidence="3">S-layer homology domain-containing protein</fullName>
    </submittedName>
</protein>
<dbReference type="Pfam" id="PF00395">
    <property type="entry name" value="SLH"/>
    <property type="match status" value="1"/>
</dbReference>
<dbReference type="OrthoDB" id="174569at2"/>
<dbReference type="AlphaFoldDB" id="A0A1H3RTN0"/>
<reference evidence="4" key="1">
    <citation type="submission" date="2016-10" db="EMBL/GenBank/DDBJ databases">
        <authorList>
            <person name="Varghese N."/>
            <person name="Submissions S."/>
        </authorList>
    </citation>
    <scope>NUCLEOTIDE SEQUENCE [LARGE SCALE GENOMIC DNA]</scope>
    <source>
        <strain evidence="4">DSM 21650</strain>
    </source>
</reference>
<gene>
    <name evidence="3" type="ORF">SAMN05660462_02552</name>
</gene>
<feature type="domain" description="SLH" evidence="2">
    <location>
        <begin position="21"/>
        <end position="84"/>
    </location>
</feature>
<keyword evidence="1" id="KW-0677">Repeat</keyword>
<dbReference type="EMBL" id="FNQE01000031">
    <property type="protein sequence ID" value="SDZ29023.1"/>
    <property type="molecule type" value="Genomic_DNA"/>
</dbReference>
<evidence type="ECO:0000313" key="4">
    <source>
        <dbReference type="Proteomes" id="UP000198625"/>
    </source>
</evidence>
<evidence type="ECO:0000256" key="1">
    <source>
        <dbReference type="ARBA" id="ARBA00022737"/>
    </source>
</evidence>
<dbReference type="STRING" id="415015.SAMN05660462_02552"/>
<dbReference type="Proteomes" id="UP000198625">
    <property type="component" value="Unassembled WGS sequence"/>
</dbReference>
<dbReference type="RefSeq" id="WP_091731977.1">
    <property type="nucleotide sequence ID" value="NZ_FNQE01000031.1"/>
</dbReference>